<dbReference type="PRINTS" id="PR00420">
    <property type="entry name" value="RNGMNOXGNASE"/>
</dbReference>
<evidence type="ECO:0000256" key="4">
    <source>
        <dbReference type="ARBA" id="ARBA00017871"/>
    </source>
</evidence>
<comment type="catalytic activity">
    <reaction evidence="6">
        <text>L-tryptophan + O2 = indole-3-acetamide + CO2 + H2O</text>
        <dbReference type="Rhea" id="RHEA:16165"/>
        <dbReference type="ChEBI" id="CHEBI:15377"/>
        <dbReference type="ChEBI" id="CHEBI:15379"/>
        <dbReference type="ChEBI" id="CHEBI:16031"/>
        <dbReference type="ChEBI" id="CHEBI:16526"/>
        <dbReference type="ChEBI" id="CHEBI:57912"/>
        <dbReference type="EC" id="1.13.12.3"/>
    </reaction>
</comment>
<keyword evidence="5" id="KW-0073">Auxin biosynthesis</keyword>
<evidence type="ECO:0000256" key="7">
    <source>
        <dbReference type="SAM" id="MobiDB-lite"/>
    </source>
</evidence>
<dbReference type="InterPro" id="IPR002937">
    <property type="entry name" value="Amino_oxidase"/>
</dbReference>
<feature type="compositionally biased region" description="Basic and acidic residues" evidence="7">
    <location>
        <begin position="399"/>
        <end position="418"/>
    </location>
</feature>
<dbReference type="RefSeq" id="WP_215604400.1">
    <property type="nucleotide sequence ID" value="NZ_CP076136.1"/>
</dbReference>
<evidence type="ECO:0000256" key="2">
    <source>
        <dbReference type="ARBA" id="ARBA00005833"/>
    </source>
</evidence>
<feature type="region of interest" description="Disordered" evidence="7">
    <location>
        <begin position="395"/>
        <end position="418"/>
    </location>
</feature>
<evidence type="ECO:0000256" key="3">
    <source>
        <dbReference type="ARBA" id="ARBA00012535"/>
    </source>
</evidence>
<dbReference type="Pfam" id="PF01593">
    <property type="entry name" value="Amino_oxidase"/>
    <property type="match status" value="1"/>
</dbReference>
<dbReference type="EMBL" id="CP076136">
    <property type="protein sequence ID" value="QWG23650.1"/>
    <property type="molecule type" value="Genomic_DNA"/>
</dbReference>
<dbReference type="Proteomes" id="UP000676951">
    <property type="component" value="Chromosome"/>
</dbReference>
<sequence>MPLPSEIDVAIIGAGAAGLGAARALENSGLSVIVLEARDRVGGRGHTIMASPEVTFDLGCGWLHSADQNSFVEIAGRLNFEIDKTRPPWREQSYDKAFPSKERADFIGALDAFYDRAEDAAEELRKDGRDGAASTCLEPGNRWNPMIDAISTYVNGSELDRVSLLDMDAYEDSEINWRVRRGFGALIAAYGAPCPLALNTQVTLIDHSGPRLRIETSRGTLSASKAIVTVPTNLIADESIRFHPPLPDKVDAARGLPLGLADKVTLALDRPEALPKDGNLRGATMRTAMGAFHLRPFGQPCIEGFFGGRFARQLEDAGDGALAAQSIDEIAGLLGNDFRRRLKPLAESRWAHDPFARGSYSHALPGHAGDRAVLAAPVDGRLFFAGEATSPDFFSTAHGARDSGERAAGEVLDSRRRD</sequence>
<gene>
    <name evidence="9" type="ORF">KMZ93_01490</name>
</gene>
<dbReference type="AlphaFoldDB" id="A0A975NZ60"/>
<feature type="domain" description="Amine oxidase" evidence="8">
    <location>
        <begin position="17"/>
        <end position="412"/>
    </location>
</feature>
<protein>
    <recommendedName>
        <fullName evidence="4">Tryptophan 2-monooxygenase</fullName>
        <ecNumber evidence="3">1.13.12.3</ecNumber>
    </recommendedName>
</protein>
<accession>A0A975NZ60</accession>
<dbReference type="SUPFAM" id="SSF51905">
    <property type="entry name" value="FAD/NAD(P)-binding domain"/>
    <property type="match status" value="1"/>
</dbReference>
<evidence type="ECO:0000256" key="6">
    <source>
        <dbReference type="ARBA" id="ARBA00047321"/>
    </source>
</evidence>
<evidence type="ECO:0000313" key="10">
    <source>
        <dbReference type="Proteomes" id="UP000676951"/>
    </source>
</evidence>
<evidence type="ECO:0000259" key="8">
    <source>
        <dbReference type="Pfam" id="PF01593"/>
    </source>
</evidence>
<dbReference type="GO" id="GO:0050361">
    <property type="term" value="F:tryptophan 2-monooxygenase activity"/>
    <property type="evidence" value="ECO:0007669"/>
    <property type="project" value="UniProtKB-EC"/>
</dbReference>
<comment type="pathway">
    <text evidence="1">Plant hormone metabolism; auxin biosynthesis.</text>
</comment>
<dbReference type="SUPFAM" id="SSF54373">
    <property type="entry name" value="FAD-linked reductases, C-terminal domain"/>
    <property type="match status" value="1"/>
</dbReference>
<reference evidence="9 10" key="1">
    <citation type="submission" date="2021-06" db="EMBL/GenBank/DDBJ databases">
        <title>Bradyrhizobium sp. S2-11-4 Genome sequencing.</title>
        <authorList>
            <person name="Jin L."/>
        </authorList>
    </citation>
    <scope>NUCLEOTIDE SEQUENCE [LARGE SCALE GENOMIC DNA]</scope>
    <source>
        <strain evidence="9 10">S2-11-4</strain>
    </source>
</reference>
<name>A0A975NZ60_9BRAD</name>
<dbReference type="InterPro" id="IPR050281">
    <property type="entry name" value="Flavin_monoamine_oxidase"/>
</dbReference>
<dbReference type="InterPro" id="IPR036188">
    <property type="entry name" value="FAD/NAD-bd_sf"/>
</dbReference>
<proteinExistence type="inferred from homology"/>
<dbReference type="PANTHER" id="PTHR10742:SF410">
    <property type="entry name" value="LYSINE-SPECIFIC HISTONE DEMETHYLASE 2"/>
    <property type="match status" value="1"/>
</dbReference>
<dbReference type="EC" id="1.13.12.3" evidence="3"/>
<organism evidence="9 10">
    <name type="scientific">Bradyrhizobium sediminis</name>
    <dbReference type="NCBI Taxonomy" id="2840469"/>
    <lineage>
        <taxon>Bacteria</taxon>
        <taxon>Pseudomonadati</taxon>
        <taxon>Pseudomonadota</taxon>
        <taxon>Alphaproteobacteria</taxon>
        <taxon>Hyphomicrobiales</taxon>
        <taxon>Nitrobacteraceae</taxon>
        <taxon>Bradyrhizobium</taxon>
    </lineage>
</organism>
<dbReference type="PANTHER" id="PTHR10742">
    <property type="entry name" value="FLAVIN MONOAMINE OXIDASE"/>
    <property type="match status" value="1"/>
</dbReference>
<evidence type="ECO:0000256" key="5">
    <source>
        <dbReference type="ARBA" id="ARBA00023070"/>
    </source>
</evidence>
<dbReference type="Gene3D" id="3.50.50.60">
    <property type="entry name" value="FAD/NAD(P)-binding domain"/>
    <property type="match status" value="1"/>
</dbReference>
<evidence type="ECO:0000313" key="9">
    <source>
        <dbReference type="EMBL" id="QWG23650.1"/>
    </source>
</evidence>
<dbReference type="GO" id="GO:0009851">
    <property type="term" value="P:auxin biosynthetic process"/>
    <property type="evidence" value="ECO:0007669"/>
    <property type="project" value="UniProtKB-KW"/>
</dbReference>
<evidence type="ECO:0000256" key="1">
    <source>
        <dbReference type="ARBA" id="ARBA00004814"/>
    </source>
</evidence>
<comment type="similarity">
    <text evidence="2">Belongs to the tryptophan 2-monooxygenase family.</text>
</comment>
<keyword evidence="10" id="KW-1185">Reference proteome</keyword>